<dbReference type="RefSeq" id="WP_005022142.1">
    <property type="nucleotide sequence ID" value="NZ_CABKNZ010000042.1"/>
</dbReference>
<evidence type="ECO:0008006" key="3">
    <source>
        <dbReference type="Google" id="ProtNLM"/>
    </source>
</evidence>
<dbReference type="PATRIC" id="fig|35818.11.peg.1599"/>
<evidence type="ECO:0000313" key="1">
    <source>
        <dbReference type="EMBL" id="KPH55500.1"/>
    </source>
</evidence>
<protein>
    <recommendedName>
        <fullName evidence="3">Phage-associated protein, BcepMu gp16 family</fullName>
    </recommendedName>
</protein>
<name>A0A0N1MQF0_9HELI</name>
<organism evidence="1 2">
    <name type="scientific">Helicobacter pullorum</name>
    <dbReference type="NCBI Taxonomy" id="35818"/>
    <lineage>
        <taxon>Bacteria</taxon>
        <taxon>Pseudomonadati</taxon>
        <taxon>Campylobacterota</taxon>
        <taxon>Epsilonproteobacteria</taxon>
        <taxon>Campylobacterales</taxon>
        <taxon>Helicobacteraceae</taxon>
        <taxon>Helicobacter</taxon>
    </lineage>
</organism>
<dbReference type="Proteomes" id="UP000037997">
    <property type="component" value="Unassembled WGS sequence"/>
</dbReference>
<proteinExistence type="predicted"/>
<evidence type="ECO:0000313" key="2">
    <source>
        <dbReference type="Proteomes" id="UP000037997"/>
    </source>
</evidence>
<reference evidence="1 2" key="1">
    <citation type="submission" date="2014-06" db="EMBL/GenBank/DDBJ databases">
        <title>Helicobacter pullorum isolates in fresh chicken meat - phenotypic and genotypic features.</title>
        <authorList>
            <person name="Borges V."/>
            <person name="Santos A."/>
            <person name="Correia C.B."/>
            <person name="Saraiva M."/>
            <person name="Menard A."/>
            <person name="Vieira L."/>
            <person name="Sampaio D.A."/>
            <person name="Gomes J.P."/>
            <person name="Oleastro M."/>
        </authorList>
    </citation>
    <scope>NUCLEOTIDE SEQUENCE [LARGE SCALE GENOMIC DNA]</scope>
    <source>
        <strain evidence="1 2">229334/12</strain>
    </source>
</reference>
<dbReference type="EMBL" id="JNOC01000042">
    <property type="protein sequence ID" value="KPH55500.1"/>
    <property type="molecule type" value="Genomic_DNA"/>
</dbReference>
<comment type="caution">
    <text evidence="1">The sequence shown here is derived from an EMBL/GenBank/DDBJ whole genome shotgun (WGS) entry which is preliminary data.</text>
</comment>
<accession>A0A0N1MQF0</accession>
<gene>
    <name evidence="1" type="ORF">HPU229334_08095</name>
</gene>
<sequence>MAKHLVARELRRRGIHSEYFCKQHEINIYSFYATIAGKCLNKKAEIAFKKEGLLNILFKEHPNLKRSRK</sequence>
<dbReference type="AlphaFoldDB" id="A0A0N1MQF0"/>